<sequence>MVPQSVGSEEYVDPMCSEATILSPHHGGSSSSFVVHSLVRLMPSPEEPLGFNAPDVLAEPMDEVCNVVAKVAQTKAAPLSLEDFLSKVTCSLPQPLLGTPVPSHGEKNGGRRSGRLDKKNKACNIPTSKRAEYRMLEAFDELPEVSKAEGPEQKMQAYLDMYKKPLSPQVIEALSSLARIAGKSKLDLSGCFPHDNVNT</sequence>
<proteinExistence type="predicted"/>
<dbReference type="AlphaFoldDB" id="N1QUY5"/>
<dbReference type="EnsemblPlants" id="EMT13650">
    <property type="protein sequence ID" value="EMT13650"/>
    <property type="gene ID" value="F775_03794"/>
</dbReference>
<evidence type="ECO:0000256" key="1">
    <source>
        <dbReference type="SAM" id="MobiDB-lite"/>
    </source>
</evidence>
<feature type="region of interest" description="Disordered" evidence="1">
    <location>
        <begin position="96"/>
        <end position="119"/>
    </location>
</feature>
<name>N1QUY5_AEGTA</name>
<evidence type="ECO:0000313" key="2">
    <source>
        <dbReference type="EnsemblPlants" id="EMT13650"/>
    </source>
</evidence>
<protein>
    <submittedName>
        <fullName evidence="2">Uncharacterized protein</fullName>
    </submittedName>
</protein>
<accession>N1QUY5</accession>
<reference evidence="2" key="1">
    <citation type="submission" date="2015-06" db="UniProtKB">
        <authorList>
            <consortium name="EnsemblPlants"/>
        </authorList>
    </citation>
    <scope>IDENTIFICATION</scope>
</reference>
<feature type="compositionally biased region" description="Basic and acidic residues" evidence="1">
    <location>
        <begin position="104"/>
        <end position="119"/>
    </location>
</feature>
<organism evidence="2">
    <name type="scientific">Aegilops tauschii</name>
    <name type="common">Tausch's goatgrass</name>
    <name type="synonym">Aegilops squarrosa</name>
    <dbReference type="NCBI Taxonomy" id="37682"/>
    <lineage>
        <taxon>Eukaryota</taxon>
        <taxon>Viridiplantae</taxon>
        <taxon>Streptophyta</taxon>
        <taxon>Embryophyta</taxon>
        <taxon>Tracheophyta</taxon>
        <taxon>Spermatophyta</taxon>
        <taxon>Magnoliopsida</taxon>
        <taxon>Liliopsida</taxon>
        <taxon>Poales</taxon>
        <taxon>Poaceae</taxon>
        <taxon>BOP clade</taxon>
        <taxon>Pooideae</taxon>
        <taxon>Triticodae</taxon>
        <taxon>Triticeae</taxon>
        <taxon>Triticinae</taxon>
        <taxon>Aegilops</taxon>
    </lineage>
</organism>